<dbReference type="Pfam" id="PF05973">
    <property type="entry name" value="Gp49"/>
    <property type="match status" value="1"/>
</dbReference>
<dbReference type="EMBL" id="JAOBZK010000009">
    <property type="protein sequence ID" value="MDH1178240.1"/>
    <property type="molecule type" value="Genomic_DNA"/>
</dbReference>
<dbReference type="Proteomes" id="UP001158644">
    <property type="component" value="Unassembled WGS sequence"/>
</dbReference>
<dbReference type="PANTHER" id="PTHR41791:SF1">
    <property type="entry name" value="SSL7039 PROTEIN"/>
    <property type="match status" value="1"/>
</dbReference>
<dbReference type="GeneID" id="92787133"/>
<dbReference type="AlphaFoldDB" id="A0ABD4YT73"/>
<dbReference type="InterPro" id="IPR014056">
    <property type="entry name" value="TypeIITA-like_toxin_pred"/>
</dbReference>
<dbReference type="InterPro" id="IPR009241">
    <property type="entry name" value="HigB-like"/>
</dbReference>
<accession>A0ABD4YT73</accession>
<proteinExistence type="predicted"/>
<dbReference type="RefSeq" id="WP_180097601.1">
    <property type="nucleotide sequence ID" value="NZ_CADIKR010000001.1"/>
</dbReference>
<organism evidence="1 2">
    <name type="scientific">Achromobacter mucicolens</name>
    <dbReference type="NCBI Taxonomy" id="1389922"/>
    <lineage>
        <taxon>Bacteria</taxon>
        <taxon>Pseudomonadati</taxon>
        <taxon>Pseudomonadota</taxon>
        <taxon>Betaproteobacteria</taxon>
        <taxon>Burkholderiales</taxon>
        <taxon>Alcaligenaceae</taxon>
        <taxon>Achromobacter</taxon>
    </lineage>
</organism>
<sequence length="107" mass="12593">MVEIEHYLAPDGHTNPYLDWLNSLRDNRIKVAVIRRVARIELGNFGDHRFCRDGIWELRIDMGPGYRLYYTLVRRRVVLLLCGGDKSTQSADLACAVRYRTDWEQRP</sequence>
<dbReference type="NCBIfam" id="TIGR02683">
    <property type="entry name" value="upstrm_HI1419"/>
    <property type="match status" value="1"/>
</dbReference>
<name>A0ABD4YT73_9BURK</name>
<evidence type="ECO:0000313" key="1">
    <source>
        <dbReference type="EMBL" id="MDH1178240.1"/>
    </source>
</evidence>
<evidence type="ECO:0000313" key="2">
    <source>
        <dbReference type="Proteomes" id="UP001158644"/>
    </source>
</evidence>
<comment type="caution">
    <text evidence="1">The sequence shown here is derived from an EMBL/GenBank/DDBJ whole genome shotgun (WGS) entry which is preliminary data.</text>
</comment>
<protein>
    <submittedName>
        <fullName evidence="1">Type II toxin-antitoxin system RelE/ParE family toxin</fullName>
    </submittedName>
</protein>
<reference evidence="1 2" key="1">
    <citation type="submission" date="2022-09" db="EMBL/GenBank/DDBJ databases">
        <title>Intensive care unit water sources are persistently colonized with multi-drug resistant bacteria and are the site of extensive horizontal gene transfer of antibiotic resistance genes.</title>
        <authorList>
            <person name="Diorio-Toth L."/>
        </authorList>
    </citation>
    <scope>NUCLEOTIDE SEQUENCE [LARGE SCALE GENOMIC DNA]</scope>
    <source>
        <strain evidence="1 2">GD03967</strain>
    </source>
</reference>
<gene>
    <name evidence="1" type="ORF">N5C72_09155</name>
</gene>
<dbReference type="PANTHER" id="PTHR41791">
    <property type="entry name" value="SSL7039 PROTEIN"/>
    <property type="match status" value="1"/>
</dbReference>
<dbReference type="PIRSF" id="PIRSF028744">
    <property type="entry name" value="Addict_mod_HI1419"/>
    <property type="match status" value="1"/>
</dbReference>